<evidence type="ECO:0000256" key="1">
    <source>
        <dbReference type="SAM" id="MobiDB-lite"/>
    </source>
</evidence>
<evidence type="ECO:0000313" key="3">
    <source>
        <dbReference type="Proteomes" id="UP001595973"/>
    </source>
</evidence>
<feature type="compositionally biased region" description="Acidic residues" evidence="1">
    <location>
        <begin position="144"/>
        <end position="157"/>
    </location>
</feature>
<gene>
    <name evidence="2" type="ORF">ACFO5X_16440</name>
</gene>
<dbReference type="Proteomes" id="UP001595973">
    <property type="component" value="Unassembled WGS sequence"/>
</dbReference>
<comment type="caution">
    <text evidence="2">The sequence shown here is derived from an EMBL/GenBank/DDBJ whole genome shotgun (WGS) entry which is preliminary data.</text>
</comment>
<protein>
    <submittedName>
        <fullName evidence="2">DUF4177 domain-containing protein</fullName>
    </submittedName>
</protein>
<dbReference type="RefSeq" id="WP_380718856.1">
    <property type="nucleotide sequence ID" value="NZ_JBHSGI010000024.1"/>
</dbReference>
<dbReference type="EMBL" id="JBHSGI010000024">
    <property type="protein sequence ID" value="MFC4670154.1"/>
    <property type="molecule type" value="Genomic_DNA"/>
</dbReference>
<sequence>MTRYEYKVVPAPSRGTKAKGVRSPEGRFAVTVETVLNEMGAQGWEYQRAELLPSEERSGLTGSTTNWRNVLVFRRALSADAAEAPVRQSHVADTGLPPLGGVERTAPAIVPAAANSEPLRARAPEPATAVRTPPLVATKTDREIVEEDEDDEEDDSPDPGFPTSGIEKVMRFTARNRKPE</sequence>
<evidence type="ECO:0000313" key="2">
    <source>
        <dbReference type="EMBL" id="MFC4670154.1"/>
    </source>
</evidence>
<reference evidence="3" key="1">
    <citation type="journal article" date="2019" name="Int. J. Syst. Evol. Microbiol.">
        <title>The Global Catalogue of Microorganisms (GCM) 10K type strain sequencing project: providing services to taxonomists for standard genome sequencing and annotation.</title>
        <authorList>
            <consortium name="The Broad Institute Genomics Platform"/>
            <consortium name="The Broad Institute Genome Sequencing Center for Infectious Disease"/>
            <person name="Wu L."/>
            <person name="Ma J."/>
        </authorList>
    </citation>
    <scope>NUCLEOTIDE SEQUENCE [LARGE SCALE GENOMIC DNA]</scope>
    <source>
        <strain evidence="3">CGMCC 4.7283</strain>
    </source>
</reference>
<keyword evidence="3" id="KW-1185">Reference proteome</keyword>
<name>A0ABV9KK11_9RHOB</name>
<accession>A0ABV9KK11</accession>
<proteinExistence type="predicted"/>
<organism evidence="2 3">
    <name type="scientific">Seohaeicola nanhaiensis</name>
    <dbReference type="NCBI Taxonomy" id="1387282"/>
    <lineage>
        <taxon>Bacteria</taxon>
        <taxon>Pseudomonadati</taxon>
        <taxon>Pseudomonadota</taxon>
        <taxon>Alphaproteobacteria</taxon>
        <taxon>Rhodobacterales</taxon>
        <taxon>Roseobacteraceae</taxon>
        <taxon>Seohaeicola</taxon>
    </lineage>
</organism>
<feature type="region of interest" description="Disordered" evidence="1">
    <location>
        <begin position="82"/>
        <end position="180"/>
    </location>
</feature>